<gene>
    <name evidence="1" type="ORF">V2E39_18510</name>
</gene>
<dbReference type="Proteomes" id="UP001350005">
    <property type="component" value="Unassembled WGS sequence"/>
</dbReference>
<name>A0ABU7R3Q8_9FLAO</name>
<comment type="caution">
    <text evidence="1">The sequence shown here is derived from an EMBL/GenBank/DDBJ whole genome shotgun (WGS) entry which is preliminary data.</text>
</comment>
<evidence type="ECO:0000313" key="2">
    <source>
        <dbReference type="Proteomes" id="UP001350005"/>
    </source>
</evidence>
<keyword evidence="2" id="KW-1185">Reference proteome</keyword>
<dbReference type="EMBL" id="JAZGJU010000046">
    <property type="protein sequence ID" value="MEE6129399.1"/>
    <property type="molecule type" value="Genomic_DNA"/>
</dbReference>
<accession>A0ABU7R3Q8</accession>
<reference evidence="1 2" key="1">
    <citation type="submission" date="2024-01" db="EMBL/GenBank/DDBJ databases">
        <title>Whole genome of Chryseobacterium arthrosphaerae NNCa 2741.</title>
        <authorList>
            <person name="Boriskina E.V."/>
            <person name="Gordinskaya N.A."/>
            <person name="Kropotov V.S."/>
            <person name="Alekseeva A.E."/>
            <person name="Makhova M.A."/>
            <person name="Kryazhev D.V."/>
            <person name="Shkurkina I.S."/>
        </authorList>
    </citation>
    <scope>NUCLEOTIDE SEQUENCE [LARGE SCALE GENOMIC DNA]</scope>
    <source>
        <strain evidence="1 2">NNCa 2741</strain>
    </source>
</reference>
<evidence type="ECO:0000313" key="1">
    <source>
        <dbReference type="EMBL" id="MEE6129399.1"/>
    </source>
</evidence>
<protein>
    <submittedName>
        <fullName evidence="1">Uncharacterized protein</fullName>
    </submittedName>
</protein>
<organism evidence="1 2">
    <name type="scientific">Chryseobacterium arthrosphaerae</name>
    <dbReference type="NCBI Taxonomy" id="651561"/>
    <lineage>
        <taxon>Bacteria</taxon>
        <taxon>Pseudomonadati</taxon>
        <taxon>Bacteroidota</taxon>
        <taxon>Flavobacteriia</taxon>
        <taxon>Flavobacteriales</taxon>
        <taxon>Weeksellaceae</taxon>
        <taxon>Chryseobacterium group</taxon>
        <taxon>Chryseobacterium</taxon>
    </lineage>
</organism>
<sequence length="230" mass="26508">MLKFCFQVFIGIFEAKFDDMATYESLIKITGAVGDLVFYNLNGKNVVRKKSGFNKTAFKKNPSYEKVRQNSSEFGHCSKTGKAIRKSLDRYIKKAGDPLLYQRFAKLMTEIKDLDRTSGRGQRTVENGLKTEEGKKLLKTFRFGNTENINGGVTIREQTLYVTGSYNTDKAVIITIKLDSENYSTEYREETVSLDHRKPVFEKHFQEKDFLLYVLVVENENEEITHMGFI</sequence>
<proteinExistence type="predicted"/>